<accession>A0A445BD90</accession>
<keyword evidence="2" id="KW-1185">Reference proteome</keyword>
<gene>
    <name evidence="1" type="ORF">Ahy_A09g041604</name>
</gene>
<comment type="caution">
    <text evidence="1">The sequence shown here is derived from an EMBL/GenBank/DDBJ whole genome shotgun (WGS) entry which is preliminary data.</text>
</comment>
<name>A0A445BD90_ARAHY</name>
<dbReference type="EMBL" id="SDMP01000009">
    <property type="protein sequence ID" value="RYR36643.1"/>
    <property type="molecule type" value="Genomic_DNA"/>
</dbReference>
<sequence>MAATLRRRSTVTNLSECINVVLKGMRNLPVATIVRATYERLQQLFVCRGRETHAQLQGGQIYSQWLLTSIDYNKESLPMMRVTHCDRRESVFSVKELKPVDVACIAGSIEWGHFVDPVYTMVSVFNVYERKFPPIPDEKMWSPWYGACLKPNPIMRRKASERPVSTRIWNEMGAVERAEKRCGLCHEKGHTIHGCPNAPQSDP</sequence>
<proteinExistence type="predicted"/>
<organism evidence="1 2">
    <name type="scientific">Arachis hypogaea</name>
    <name type="common">Peanut</name>
    <dbReference type="NCBI Taxonomy" id="3818"/>
    <lineage>
        <taxon>Eukaryota</taxon>
        <taxon>Viridiplantae</taxon>
        <taxon>Streptophyta</taxon>
        <taxon>Embryophyta</taxon>
        <taxon>Tracheophyta</taxon>
        <taxon>Spermatophyta</taxon>
        <taxon>Magnoliopsida</taxon>
        <taxon>eudicotyledons</taxon>
        <taxon>Gunneridae</taxon>
        <taxon>Pentapetalae</taxon>
        <taxon>rosids</taxon>
        <taxon>fabids</taxon>
        <taxon>Fabales</taxon>
        <taxon>Fabaceae</taxon>
        <taxon>Papilionoideae</taxon>
        <taxon>50 kb inversion clade</taxon>
        <taxon>dalbergioids sensu lato</taxon>
        <taxon>Dalbergieae</taxon>
        <taxon>Pterocarpus clade</taxon>
        <taxon>Arachis</taxon>
    </lineage>
</organism>
<evidence type="ECO:0000313" key="1">
    <source>
        <dbReference type="EMBL" id="RYR36643.1"/>
    </source>
</evidence>
<reference evidence="1 2" key="1">
    <citation type="submission" date="2019-01" db="EMBL/GenBank/DDBJ databases">
        <title>Sequencing of cultivated peanut Arachis hypogaea provides insights into genome evolution and oil improvement.</title>
        <authorList>
            <person name="Chen X."/>
        </authorList>
    </citation>
    <scope>NUCLEOTIDE SEQUENCE [LARGE SCALE GENOMIC DNA]</scope>
    <source>
        <strain evidence="2">cv. Fuhuasheng</strain>
        <tissue evidence="1">Leaves</tissue>
    </source>
</reference>
<dbReference type="AlphaFoldDB" id="A0A445BD90"/>
<protein>
    <recommendedName>
        <fullName evidence="3">Aminotransferase-like plant mobile domain-containing protein</fullName>
    </recommendedName>
</protein>
<dbReference type="Proteomes" id="UP000289738">
    <property type="component" value="Chromosome A09"/>
</dbReference>
<evidence type="ECO:0000313" key="2">
    <source>
        <dbReference type="Proteomes" id="UP000289738"/>
    </source>
</evidence>
<evidence type="ECO:0008006" key="3">
    <source>
        <dbReference type="Google" id="ProtNLM"/>
    </source>
</evidence>